<dbReference type="Proteomes" id="UP000028640">
    <property type="component" value="Unassembled WGS sequence"/>
</dbReference>
<sequence>MMRNTIKIDGVTAVITFDPDIEMFRGEFLNLNGGADFYADSVEQLKKEGAISLKVFFDVCKEKEINPFKSFSGKVTTRLSPAYHEALVIASQATGHSINDLLNEGTQLVLKRYEYVI</sequence>
<organism evidence="1 2">
    <name type="scientific">Ewingella americana (strain ATCC 33852 / DSM 4580 / CCUG 14506 / JCM 5911 / LMG 7869 / NCTC 12157 / CDC 1468-78)</name>
    <dbReference type="NCBI Taxonomy" id="910964"/>
    <lineage>
        <taxon>Bacteria</taxon>
        <taxon>Pseudomonadati</taxon>
        <taxon>Pseudomonadota</taxon>
        <taxon>Gammaproteobacteria</taxon>
        <taxon>Enterobacterales</taxon>
        <taxon>Yersiniaceae</taxon>
        <taxon>Ewingella</taxon>
    </lineage>
</organism>
<dbReference type="AlphaFoldDB" id="A0A085G637"/>
<proteinExistence type="predicted"/>
<evidence type="ECO:0008006" key="3">
    <source>
        <dbReference type="Google" id="ProtNLM"/>
    </source>
</evidence>
<keyword evidence="2" id="KW-1185">Reference proteome</keyword>
<dbReference type="RefSeq" id="WP_244956643.1">
    <property type="nucleotide sequence ID" value="NZ_JMPJ01000065.1"/>
</dbReference>
<reference evidence="1 2" key="1">
    <citation type="submission" date="2014-05" db="EMBL/GenBank/DDBJ databases">
        <title>ATOL: Assembling a taxonomically balanced genome-scale reconstruction of the evolutionary history of the Enterobacteriaceae.</title>
        <authorList>
            <person name="Plunkett G.III."/>
            <person name="Neeno-Eckwall E.C."/>
            <person name="Glasner J.D."/>
            <person name="Perna N.T."/>
        </authorList>
    </citation>
    <scope>NUCLEOTIDE SEQUENCE [LARGE SCALE GENOMIC DNA]</scope>
    <source>
        <strain evidence="1 2">ATCC 33852</strain>
    </source>
</reference>
<evidence type="ECO:0000313" key="1">
    <source>
        <dbReference type="EMBL" id="KFC79182.1"/>
    </source>
</evidence>
<dbReference type="eggNOG" id="COG4226">
    <property type="taxonomic scope" value="Bacteria"/>
</dbReference>
<name>A0A085G637_EWIA3</name>
<accession>A0A085G637</accession>
<gene>
    <name evidence="1" type="ORF">GEAM_2988</name>
</gene>
<dbReference type="Pfam" id="PF05534">
    <property type="entry name" value="HicB"/>
    <property type="match status" value="1"/>
</dbReference>
<comment type="caution">
    <text evidence="1">The sequence shown here is derived from an EMBL/GenBank/DDBJ whole genome shotgun (WGS) entry which is preliminary data.</text>
</comment>
<dbReference type="STRING" id="910964.GEAM_2988"/>
<dbReference type="EMBL" id="JMPJ01000065">
    <property type="protein sequence ID" value="KFC79182.1"/>
    <property type="molecule type" value="Genomic_DNA"/>
</dbReference>
<dbReference type="GeneID" id="78381680"/>
<protein>
    <recommendedName>
        <fullName evidence="3">HicB family protein</fullName>
    </recommendedName>
</protein>
<evidence type="ECO:0000313" key="2">
    <source>
        <dbReference type="Proteomes" id="UP000028640"/>
    </source>
</evidence>
<dbReference type="InterPro" id="IPR008651">
    <property type="entry name" value="Uncharacterised_HicB"/>
</dbReference>